<proteinExistence type="predicted"/>
<feature type="region of interest" description="Disordered" evidence="1">
    <location>
        <begin position="72"/>
        <end position="98"/>
    </location>
</feature>
<evidence type="ECO:0000313" key="3">
    <source>
        <dbReference type="Proteomes" id="UP000002596"/>
    </source>
</evidence>
<organism evidence="2 3">
    <name type="scientific">Paracidovorax citrulli (strain AAC00-1)</name>
    <name type="common">Acidovorax citrulli</name>
    <dbReference type="NCBI Taxonomy" id="397945"/>
    <lineage>
        <taxon>Bacteria</taxon>
        <taxon>Pseudomonadati</taxon>
        <taxon>Pseudomonadota</taxon>
        <taxon>Betaproteobacteria</taxon>
        <taxon>Burkholderiales</taxon>
        <taxon>Comamonadaceae</taxon>
        <taxon>Paracidovorax</taxon>
    </lineage>
</organism>
<dbReference type="KEGG" id="aav:Aave_1965"/>
<reference evidence="2 3" key="1">
    <citation type="submission" date="2006-12" db="EMBL/GenBank/DDBJ databases">
        <title>Complete sequence of Acidovorax avenae subsp. citrulli AAC00-1.</title>
        <authorList>
            <consortium name="US DOE Joint Genome Institute"/>
            <person name="Copeland A."/>
            <person name="Lucas S."/>
            <person name="Lapidus A."/>
            <person name="Barry K."/>
            <person name="Detter J.C."/>
            <person name="Glavina del Rio T."/>
            <person name="Dalin E."/>
            <person name="Tice H."/>
            <person name="Pitluck S."/>
            <person name="Kiss H."/>
            <person name="Brettin T."/>
            <person name="Bruce D."/>
            <person name="Han C."/>
            <person name="Tapia R."/>
            <person name="Gilna P."/>
            <person name="Schmutz J."/>
            <person name="Larimer F."/>
            <person name="Land M."/>
            <person name="Hauser L."/>
            <person name="Kyrpides N."/>
            <person name="Kim E."/>
            <person name="Stahl D."/>
            <person name="Richardson P."/>
        </authorList>
    </citation>
    <scope>NUCLEOTIDE SEQUENCE [LARGE SCALE GENOMIC DNA]</scope>
    <source>
        <strain evidence="2 3">AAC00-1</strain>
    </source>
</reference>
<dbReference type="STRING" id="397945.Aave_1965"/>
<gene>
    <name evidence="2" type="ordered locus">Aave_1965</name>
</gene>
<protein>
    <submittedName>
        <fullName evidence="2">Uncharacterized protein</fullName>
    </submittedName>
</protein>
<sequence length="98" mass="10481">MRKHTPSVDAALQPKIGTAVKRVLKAGGSDFRFPALSGTEAAALMQAAGIVNENGKLAKQYPWRKQGCIRRRQGSPDCRAGSGLHQRGVAGARRQASR</sequence>
<evidence type="ECO:0000313" key="2">
    <source>
        <dbReference type="EMBL" id="ABM32549.1"/>
    </source>
</evidence>
<dbReference type="HOGENOM" id="CLU_2327447_0_0_4"/>
<evidence type="ECO:0000256" key="1">
    <source>
        <dbReference type="SAM" id="MobiDB-lite"/>
    </source>
</evidence>
<dbReference type="AlphaFoldDB" id="A1TNL1"/>
<dbReference type="Proteomes" id="UP000002596">
    <property type="component" value="Chromosome"/>
</dbReference>
<name>A1TNL1_PARC0</name>
<dbReference type="EMBL" id="CP000512">
    <property type="protein sequence ID" value="ABM32549.1"/>
    <property type="molecule type" value="Genomic_DNA"/>
</dbReference>
<accession>A1TNL1</accession>